<sequence>MIKLFFANLKMLVRNRQASFWMIMFPLMFTIIFGLFFSGGSSSIGSVAIFNESDAEIAKNIEKTIIDSKIFKINNEFKLDEAKNEVLKTKLLAVILIPQNFGSMMPVSPKTINIFVNPANGPSNSIVTNLIDKILTNYNFAISGAQPIFSVKSENVISSSKEINYYDFILLGIIGMALMNSAIMGLAVSMAKYREDKILKRLITTPMPGWKFIAAELMARLVFNFIQVSIILGVGVYGFNAHIYGNIYLIYFLSLIGALMFQLIGFTIASLSKTTAAAEGMSTAIAIPMMFLAGVFFPIDQLPNWLFKIVQYLPLAPLLRLIRSVGTDSGKVFDDPQNIIIISVWIVITLLFSIFRFKFSEE</sequence>
<dbReference type="AlphaFoldDB" id="A0A554LHI4"/>
<comment type="similarity">
    <text evidence="5">Belongs to the ABC-2 integral membrane protein family.</text>
</comment>
<feature type="domain" description="ABC transmembrane type-2" evidence="6">
    <location>
        <begin position="124"/>
        <end position="360"/>
    </location>
</feature>
<dbReference type="Pfam" id="PF12698">
    <property type="entry name" value="ABC2_membrane_3"/>
    <property type="match status" value="1"/>
</dbReference>
<accession>A0A554LHI4</accession>
<keyword evidence="5" id="KW-1003">Cell membrane</keyword>
<evidence type="ECO:0000256" key="3">
    <source>
        <dbReference type="ARBA" id="ARBA00022989"/>
    </source>
</evidence>
<dbReference type="InterPro" id="IPR052902">
    <property type="entry name" value="ABC-2_transporter"/>
</dbReference>
<feature type="transmembrane region" description="Helical" evidence="5">
    <location>
        <begin position="248"/>
        <end position="269"/>
    </location>
</feature>
<dbReference type="InterPro" id="IPR013525">
    <property type="entry name" value="ABC2_TM"/>
</dbReference>
<feature type="transmembrane region" description="Helical" evidence="5">
    <location>
        <begin position="20"/>
        <end position="37"/>
    </location>
</feature>
<protein>
    <recommendedName>
        <fullName evidence="5">Transport permease protein</fullName>
    </recommendedName>
</protein>
<feature type="transmembrane region" description="Helical" evidence="5">
    <location>
        <begin position="168"/>
        <end position="191"/>
    </location>
</feature>
<dbReference type="PANTHER" id="PTHR43027:SF2">
    <property type="entry name" value="TRANSPORT PERMEASE PROTEIN"/>
    <property type="match status" value="1"/>
</dbReference>
<dbReference type="Gene3D" id="3.40.1710.10">
    <property type="entry name" value="abc type-2 transporter like domain"/>
    <property type="match status" value="1"/>
</dbReference>
<dbReference type="GO" id="GO:0140359">
    <property type="term" value="F:ABC-type transporter activity"/>
    <property type="evidence" value="ECO:0007669"/>
    <property type="project" value="InterPro"/>
</dbReference>
<evidence type="ECO:0000313" key="8">
    <source>
        <dbReference type="Proteomes" id="UP000315589"/>
    </source>
</evidence>
<dbReference type="PROSITE" id="PS51012">
    <property type="entry name" value="ABC_TM2"/>
    <property type="match status" value="1"/>
</dbReference>
<keyword evidence="3 5" id="KW-1133">Transmembrane helix</keyword>
<evidence type="ECO:0000259" key="6">
    <source>
        <dbReference type="PROSITE" id="PS51012"/>
    </source>
</evidence>
<evidence type="ECO:0000256" key="1">
    <source>
        <dbReference type="ARBA" id="ARBA00004141"/>
    </source>
</evidence>
<keyword evidence="5" id="KW-0813">Transport</keyword>
<reference evidence="7 8" key="1">
    <citation type="submission" date="2017-07" db="EMBL/GenBank/DDBJ databases">
        <title>Mechanisms for carbon and nitrogen cycling indicate functional differentiation within the Candidate Phyla Radiation.</title>
        <authorList>
            <person name="Danczak R.E."/>
            <person name="Johnston M.D."/>
            <person name="Kenah C."/>
            <person name="Slattery M."/>
            <person name="Wrighton K.C."/>
            <person name="Wilkins M.J."/>
        </authorList>
    </citation>
    <scope>NUCLEOTIDE SEQUENCE [LARGE SCALE GENOMIC DNA]</scope>
    <source>
        <strain evidence="7">Licking1014_85</strain>
    </source>
</reference>
<evidence type="ECO:0000256" key="2">
    <source>
        <dbReference type="ARBA" id="ARBA00022692"/>
    </source>
</evidence>
<evidence type="ECO:0000256" key="4">
    <source>
        <dbReference type="ARBA" id="ARBA00023136"/>
    </source>
</evidence>
<gene>
    <name evidence="7" type="ORF">CEN91_490</name>
</gene>
<dbReference type="EMBL" id="VMGI01000071">
    <property type="protein sequence ID" value="TSC92321.1"/>
    <property type="molecule type" value="Genomic_DNA"/>
</dbReference>
<comment type="caution">
    <text evidence="7">The sequence shown here is derived from an EMBL/GenBank/DDBJ whole genome shotgun (WGS) entry which is preliminary data.</text>
</comment>
<evidence type="ECO:0000313" key="7">
    <source>
        <dbReference type="EMBL" id="TSC92321.1"/>
    </source>
</evidence>
<organism evidence="7 8">
    <name type="scientific">Candidatus Berkelbacteria bacterium Licking1014_85</name>
    <dbReference type="NCBI Taxonomy" id="2017148"/>
    <lineage>
        <taxon>Bacteria</taxon>
        <taxon>Candidatus Berkelbacteria</taxon>
    </lineage>
</organism>
<dbReference type="Proteomes" id="UP000315589">
    <property type="component" value="Unassembled WGS sequence"/>
</dbReference>
<dbReference type="PANTHER" id="PTHR43027">
    <property type="entry name" value="DOXORUBICIN RESISTANCE ABC TRANSPORTER PERMEASE PROTEIN DRRC-RELATED"/>
    <property type="match status" value="1"/>
</dbReference>
<evidence type="ECO:0000256" key="5">
    <source>
        <dbReference type="RuleBase" id="RU361157"/>
    </source>
</evidence>
<feature type="transmembrane region" description="Helical" evidence="5">
    <location>
        <begin position="212"/>
        <end position="236"/>
    </location>
</feature>
<keyword evidence="4 5" id="KW-0472">Membrane</keyword>
<proteinExistence type="inferred from homology"/>
<feature type="transmembrane region" description="Helical" evidence="5">
    <location>
        <begin position="281"/>
        <end position="299"/>
    </location>
</feature>
<keyword evidence="2 5" id="KW-0812">Transmembrane</keyword>
<dbReference type="InterPro" id="IPR000412">
    <property type="entry name" value="ABC_2_transport"/>
</dbReference>
<name>A0A554LHI4_9BACT</name>
<dbReference type="GO" id="GO:0043190">
    <property type="term" value="C:ATP-binding cassette (ABC) transporter complex"/>
    <property type="evidence" value="ECO:0007669"/>
    <property type="project" value="InterPro"/>
</dbReference>
<dbReference type="InterPro" id="IPR047817">
    <property type="entry name" value="ABC2_TM_bact-type"/>
</dbReference>
<feature type="transmembrane region" description="Helical" evidence="5">
    <location>
        <begin position="339"/>
        <end position="357"/>
    </location>
</feature>
<dbReference type="PRINTS" id="PR00164">
    <property type="entry name" value="ABC2TRNSPORT"/>
</dbReference>
<comment type="subcellular location">
    <subcellularLocation>
        <location evidence="5">Cell membrane</location>
        <topology evidence="5">Multi-pass membrane protein</topology>
    </subcellularLocation>
    <subcellularLocation>
        <location evidence="1">Membrane</location>
        <topology evidence="1">Multi-pass membrane protein</topology>
    </subcellularLocation>
</comment>